<feature type="domain" description="DUF11" evidence="2">
    <location>
        <begin position="609"/>
        <end position="720"/>
    </location>
</feature>
<feature type="domain" description="DUF11" evidence="2">
    <location>
        <begin position="365"/>
        <end position="478"/>
    </location>
</feature>
<feature type="domain" description="DUF11" evidence="2">
    <location>
        <begin position="1741"/>
        <end position="1852"/>
    </location>
</feature>
<proteinExistence type="predicted"/>
<feature type="compositionally biased region" description="Polar residues" evidence="1">
    <location>
        <begin position="1593"/>
        <end position="1608"/>
    </location>
</feature>
<dbReference type="PANTHER" id="PTHR34819:SF3">
    <property type="entry name" value="CELL SURFACE PROTEIN"/>
    <property type="match status" value="1"/>
</dbReference>
<dbReference type="RefSeq" id="WP_264208286.1">
    <property type="nucleotide sequence ID" value="NZ_JAOZEW010000029.1"/>
</dbReference>
<feature type="domain" description="DUF11" evidence="2">
    <location>
        <begin position="2619"/>
        <end position="2727"/>
    </location>
</feature>
<evidence type="ECO:0000313" key="4">
    <source>
        <dbReference type="Proteomes" id="UP001151079"/>
    </source>
</evidence>
<dbReference type="Gene3D" id="2.60.40.10">
    <property type="entry name" value="Immunoglobulins"/>
    <property type="match status" value="2"/>
</dbReference>
<evidence type="ECO:0000259" key="2">
    <source>
        <dbReference type="Pfam" id="PF01345"/>
    </source>
</evidence>
<feature type="region of interest" description="Disordered" evidence="1">
    <location>
        <begin position="2073"/>
        <end position="2100"/>
    </location>
</feature>
<dbReference type="Pfam" id="PF13585">
    <property type="entry name" value="CHU_C"/>
    <property type="match status" value="1"/>
</dbReference>
<feature type="compositionally biased region" description="Polar residues" evidence="1">
    <location>
        <begin position="1832"/>
        <end position="1841"/>
    </location>
</feature>
<feature type="domain" description="DUF11" evidence="2">
    <location>
        <begin position="1619"/>
        <end position="1731"/>
    </location>
</feature>
<feature type="domain" description="DUF11" evidence="2">
    <location>
        <begin position="3423"/>
        <end position="3531"/>
    </location>
</feature>
<dbReference type="InterPro" id="IPR001434">
    <property type="entry name" value="OmcB-like_DUF11"/>
</dbReference>
<feature type="region of interest" description="Disordered" evidence="1">
    <location>
        <begin position="2715"/>
        <end position="2736"/>
    </location>
</feature>
<dbReference type="NCBIfam" id="TIGR01451">
    <property type="entry name" value="B_ant_repeat"/>
    <property type="match status" value="27"/>
</dbReference>
<feature type="domain" description="DUF11" evidence="2">
    <location>
        <begin position="2756"/>
        <end position="2861"/>
    </location>
</feature>
<dbReference type="NCBIfam" id="TIGR04131">
    <property type="entry name" value="Bac_Flav_CTERM"/>
    <property type="match status" value="1"/>
</dbReference>
<feature type="region of interest" description="Disordered" evidence="1">
    <location>
        <begin position="587"/>
        <end position="606"/>
    </location>
</feature>
<name>A0A9X3C6U2_9FLAO</name>
<feature type="region of interest" description="Disordered" evidence="1">
    <location>
        <begin position="2200"/>
        <end position="2220"/>
    </location>
</feature>
<dbReference type="Gene3D" id="2.60.40.3080">
    <property type="match status" value="8"/>
</dbReference>
<evidence type="ECO:0000256" key="1">
    <source>
        <dbReference type="SAM" id="MobiDB-lite"/>
    </source>
</evidence>
<feature type="compositionally biased region" description="Polar residues" evidence="1">
    <location>
        <begin position="2315"/>
        <end position="2324"/>
    </location>
</feature>
<feature type="compositionally biased region" description="Low complexity" evidence="1">
    <location>
        <begin position="2325"/>
        <end position="2336"/>
    </location>
</feature>
<dbReference type="EMBL" id="JAOZEW010000029">
    <property type="protein sequence ID" value="MCV9930207.1"/>
    <property type="molecule type" value="Genomic_DNA"/>
</dbReference>
<gene>
    <name evidence="3" type="ORF">OIU83_21290</name>
</gene>
<feature type="domain" description="DUF11" evidence="2">
    <location>
        <begin position="1860"/>
        <end position="1972"/>
    </location>
</feature>
<dbReference type="InterPro" id="IPR026341">
    <property type="entry name" value="T9SS_type_B"/>
</dbReference>
<feature type="compositionally biased region" description="Low complexity" evidence="1">
    <location>
        <begin position="1962"/>
        <end position="1979"/>
    </location>
</feature>
<feature type="domain" description="DUF11" evidence="2">
    <location>
        <begin position="975"/>
        <end position="1080"/>
    </location>
</feature>
<dbReference type="PANTHER" id="PTHR34819">
    <property type="entry name" value="LARGE CYSTEINE-RICH PERIPLASMIC PROTEIN OMCB"/>
    <property type="match status" value="1"/>
</dbReference>
<dbReference type="InterPro" id="IPR051172">
    <property type="entry name" value="Chlamydia_OmcB"/>
</dbReference>
<feature type="region of interest" description="Disordered" evidence="1">
    <location>
        <begin position="704"/>
        <end position="724"/>
    </location>
</feature>
<feature type="region of interest" description="Disordered" evidence="1">
    <location>
        <begin position="1832"/>
        <end position="1859"/>
    </location>
</feature>
<feature type="region of interest" description="Disordered" evidence="1">
    <location>
        <begin position="1593"/>
        <end position="1614"/>
    </location>
</feature>
<dbReference type="Gene3D" id="2.60.40.1170">
    <property type="entry name" value="Mu homology domain, subdomain B"/>
    <property type="match status" value="2"/>
</dbReference>
<accession>A0A9X3C6U2</accession>
<feature type="region of interest" description="Disordered" evidence="1">
    <location>
        <begin position="819"/>
        <end position="841"/>
    </location>
</feature>
<feature type="domain" description="DUF11" evidence="2">
    <location>
        <begin position="2890"/>
        <end position="2995"/>
    </location>
</feature>
<feature type="compositionally biased region" description="Polar residues" evidence="1">
    <location>
        <begin position="704"/>
        <end position="715"/>
    </location>
</feature>
<protein>
    <submittedName>
        <fullName evidence="3">Gliding motility-associated C-terminal domain-containing protein</fullName>
    </submittedName>
</protein>
<feature type="region of interest" description="Disordered" evidence="1">
    <location>
        <begin position="1955"/>
        <end position="1980"/>
    </location>
</feature>
<feature type="domain" description="DUF11" evidence="2">
    <location>
        <begin position="3024"/>
        <end position="3129"/>
    </location>
</feature>
<feature type="compositionally biased region" description="Low complexity" evidence="1">
    <location>
        <begin position="2081"/>
        <end position="2100"/>
    </location>
</feature>
<feature type="domain" description="DUF11" evidence="2">
    <location>
        <begin position="244"/>
        <end position="357"/>
    </location>
</feature>
<feature type="domain" description="DUF11" evidence="2">
    <location>
        <begin position="486"/>
        <end position="599"/>
    </location>
</feature>
<dbReference type="InterPro" id="IPR047589">
    <property type="entry name" value="DUF11_rpt"/>
</dbReference>
<feature type="domain" description="DUF11" evidence="2">
    <location>
        <begin position="2348"/>
        <end position="2459"/>
    </location>
</feature>
<comment type="caution">
    <text evidence="3">The sequence shown here is derived from an EMBL/GenBank/DDBJ whole genome shotgun (WGS) entry which is preliminary data.</text>
</comment>
<sequence>MVSPSNITKVLTRLFPLFLLLLLGIQTSAQSGSFGNTYVANSGVMAIYGQHNFQPGYIVTARTSPQGYVTFIPGSSWVGAANTAHVNGYVSKLGNTAFTYPVGDGVNLRTLAVSAPTAITTQLGVAWFTGDPSTVQDPTDGTTHPTTTFTGALTGVSTVGFWDWVPFTGSTVNGLTVTVSIPDVSAFSTAANLRLVGWNGSAWIDLSGSSNASGNTAGSTLTGTIPSPSTITAIAIGTNNPITDLAITKTANNMTPTVGSNVVFTVVVTNNGPNNATGVQVTDMLTAGYTYVSSNAPAGTNYTSATGLWTIGALANAASVTLTVTATVDATGPYNNTATVSGNENDPNTANNTATATPIPVASADLSVTKTVNNANPTVGTNVIFTLTATNGGPSAGTGVNVTDQLPTGYTYVSATPAPGTTYTPGTGIWSIGNLANAATSTLTITATVNPTGNYANTATIAGNESDPTPGNNSSTATTTPVPITDLAITKSVNNATPAVGSNVTFTLTATNNGPSPGTGIRVFDQLPTGYTYVSSVPSGTTTYNAGLGSWTIGNLASGANATLTVTATVNATGTYLNTATISGTENDPVAGNNTASVTTTPTPTTDRSIVKTVNNATPAVGSNVVFTLVATNNGPSAGTGISVTDLLPSGYTYVSSIAPSGTNYNQATGLWTIGALANGASSSLNITATVNATGVYANTATITGTENDPTPGNNSSTSTPVPVATSNLNVVKTVNNPTPYAGNNVVFTITAANAGPSDATGVQVNDLLPSGYTYVTATPSIGTYNSGTGLWTIGNLANGANATLDITATVNTSGNYSNTATISGQQNDPNPSDNSSTVTPTPINVQLAKTGPAATNAGNTVNYTVTVTNNGTGNALAQSIIDNVPAALTNVSWTAIAQGAAVVSAGAGGTGNSVAVTGDIPAGAANSITINITGTLPASSTVTTLANTASINTPGSPVINSNTVNTTVTQVANIQIQKTGPPTLFAGNSYSYSLSVSNSGPSNANNVNIIDNLPTGFTVTNWTTTTQNGAVINGPTTGTGNLNLLANIPAGTATVQVTINGTLDGNYAPTTIVNTATATPPGGTTATSSVTSTVSRQANIRVTKSGPANIGAGDAISYTIRIVNDGPSDSPGLIITDVIPDEVLSPTWTATTSGGATISSPSGAGNINITGDIPSEVGVVTIVVNGTVDPATTDPDFSNTATATFPIGSPVTDPDPASASSTINTVVNSTQDVRVSKNGPAIVNINDPITYTIVVTNAGNPDVDDAVLVDNVPTSVTVTGWTITPNNGASIGGSTTAQSGTTPNINVPGIFIPGQSSVPNANLTLVIQGTVNASTPTTFTNTVTVTTPNGAPASSVTTSVNQSTDLFVQKSGPTSAIAGGPITYSIKIGNNGPLDVTGLTIQDLIPADVQNVSWNASISGSASFSGSGNGTTNAINLTGNIAAGAANYITINVTGTVNPSPSATTMSNNATVTSSAAIDDYNLSNNSSSVTTTITTESDLAIVKTVDNLAPAVGNTVVFTLSASNNGPSNGTGITVTDLLPAGYTFQSSSAGTDYVPATGIWTIGSILANGTASMTITAVVNAAGPYANTATINGTQNDPSPNNDSSTVTPVPTPVTDLAVNKTVDNATPAVGTNVVFTLTINNNGPSNATGVMINDLLPSGYTFASATANTGTYNAGTGIWTVGNLSNNFIGTLSITAAVNATGVYANTATISGNESDPNSANNTSTATPVPVASTDRSVVKTVNNPNPAVGSNVVFTLVATNNGPSDGTGITVTDLLPAGYTYISSTEPGATTYDPATGIWNIGTLANGASSTMTITALVNATGPYGNTATIDGTENDPTPGNNSSSSTPTPTPTTDLAVVKTVDNANPPVGSTVVFTVVATNNGPSDATGVIVNDAVPTGYTTTGINVTTGTVDLINSIWTIGALANGASATLTITATVLATGNYANTATISGNENDTTPANNSSTSTPTPVPTSDRSLVKTVDNANPAVGSNVVFSLAATNNGPSDSTGVTVTDQLPAGYTYVSSNAPLGTNYDPSSGLWTIGTLTNGTTSTLTITATVNATGPYANTATITGTENDPTPGNNSSTSTPTAVPTTDRSVVKTVNNTTPAVGSNVVFTLVATNNGPSDGTGITVTDFLPTGYNYVSSTEPTGTTYDSGSGLWNIGALANGASSTMTITATVNASGVYTNTATIAGTENDPNATNNSSNVTPTPVASTDRSVVKTVDNPAPAVGSNAVFTLVATNNGPSDGTGITVTDLLPAGYTYVSSTPPGTTTYDPATGIWNIGALANGASSTITITATVNATGPYANTATIDGTENDPTPGNNSSTSTPTPSPRAHLTTVKVIKDPTQTTFVPGESVVYRVTVTNNGPSDAMGVNVQDTPPNNTTITGWTAVPSTGVTYPNASGTGDLNETIADLPNGAVAIYDITIQTPANYTINLVNVATASSSTVDPNPGPCTTCSSDPITPTPMAHLTTVKTLNDPTQTTFVPGQDVIYLINVTNNGPSDASAVNVTDNAPTGTTISSWTTVPATGVTYPNTSGTGNLNETIATLPSGLTATYQVTVQTPSNFTGTLVNSVAASSTTPDPNPGPCTDCTTDPITPTPMAHLTTVKTRKDPTQTSFIPGEAVIYQISVTNNGPSDASTVNIVDNAPAGTTISSWTAVPSVGVTYPNASGTGNLNETITTLTSGLTATYEVTVQTPSNFTGTLSNSVTATSTTPDPNPGPCTDCTTDPLPPTPMAHLTTVKTLNDPTQTSFVPGQAVVYLINVTNNGPSDASAVNIADNAPTGTTISSWTAVPATGVTYPNASGTGNLNETIATLPNGLTATYQVTVQTPSNFTGTLVNSVTATSTTPDPNPGPCTDCTTDPIPPTPMAHLTTVKTLNDPTQTSFVPGQAVVYLINVTNNGPSDASAVNIADNAPTGTTISSWTAVPATGVTYPNASGTGNLNETIATLTSGLTATYQVTVQTPSNFTGTLSNSVTATSTTPDPNPGPCTDCTTDPIPPTPMAHLTTVKTLNDPTQTSFVPGQAVVYLINVTNNGPSDASAVNIVDNAPTGTTISSWTAIPATGVTYPNASGTGNLNETIATLPNGLTATYQVTVQTPSNFTGTLVNSVTATSTTPDPNPGPCTDCTTDPIPPAPMAHLTTVKTLNDPTQTSFVPGQAVVYLINVTNNGPSDAAAVNIADNAPTGTTISSWTAVPTTGVTYPNASGTGNLNETIATLPNGLTATYQVTVQTPSNFTGTLVNSVTATSTTPDPNPGPCTDCTTDPIPPTPMAHLTTVKTLNDPTQTSFVPGQAVIYLINVTNNGPSDAAAVNIADNAPTGTTISSWTAVPATGVIYPNASGTGNLNETIATLPNGLTATYQVTVQTPSNFTGTLVNSVTATSTTPDPNPGPCTNCTTDPIPPTPMAHLNTVKTLKNVAQTSFVAGQGVVFRITVTNNGPSDAAAVNIIDNAPTGTTISNWTAVPATGVTYPNASGTGNINETLLTLGNGLTAIYDVTVLTPVDFTGPLVNTVSATSTTPDPTPGPCTTCSTNPINPSPKVVPEAHLNTVKTLKDPTQTTFVPGEAVVYRITVTNQGPAAADSVNIVDNAPTGTTISSWTAITSTGVTYPNASGTGNLNETLLVLGNGLTAIYEVTVQTPAIFTGATLVNSVTATSTTPDPTPGPCTTCSSNPIPPALPKIVIPNVITPGGDGYNDKFVIKGLEYYPGSPLIIYNRWGNQVYRSDSYDNSWNANGLSGGTYYYIFKLKTTDGNKDYNGWIEVLK</sequence>
<feature type="region of interest" description="Disordered" evidence="1">
    <location>
        <begin position="1715"/>
        <end position="1737"/>
    </location>
</feature>
<feature type="compositionally biased region" description="Low complexity" evidence="1">
    <location>
        <begin position="1842"/>
        <end position="1859"/>
    </location>
</feature>
<dbReference type="Pfam" id="PF01345">
    <property type="entry name" value="DUF11"/>
    <property type="match status" value="26"/>
</dbReference>
<feature type="domain" description="DUF11" evidence="2">
    <location>
        <begin position="847"/>
        <end position="968"/>
    </location>
</feature>
<dbReference type="InterPro" id="IPR013783">
    <property type="entry name" value="Ig-like_fold"/>
</dbReference>
<keyword evidence="4" id="KW-1185">Reference proteome</keyword>
<reference evidence="3" key="1">
    <citation type="submission" date="2022-10" db="EMBL/GenBank/DDBJ databases">
        <title>Two novel species of Flavobacterium.</title>
        <authorList>
            <person name="Liu Q."/>
            <person name="Xin Y.-H."/>
        </authorList>
    </citation>
    <scope>NUCLEOTIDE SEQUENCE</scope>
    <source>
        <strain evidence="3">LS1R49</strain>
    </source>
</reference>
<feature type="compositionally biased region" description="Polar residues" evidence="1">
    <location>
        <begin position="1715"/>
        <end position="1731"/>
    </location>
</feature>
<evidence type="ECO:0000313" key="3">
    <source>
        <dbReference type="EMBL" id="MCV9930207.1"/>
    </source>
</evidence>
<feature type="domain" description="DUF11" evidence="2">
    <location>
        <begin position="3292"/>
        <end position="3397"/>
    </location>
</feature>
<feature type="domain" description="DUF11" evidence="2">
    <location>
        <begin position="729"/>
        <end position="840"/>
    </location>
</feature>
<feature type="domain" description="DUF11" evidence="2">
    <location>
        <begin position="2224"/>
        <end position="2335"/>
    </location>
</feature>
<feature type="domain" description="DUF11" evidence="2">
    <location>
        <begin position="1101"/>
        <end position="1223"/>
    </location>
</feature>
<feature type="domain" description="DUF11" evidence="2">
    <location>
        <begin position="1500"/>
        <end position="1611"/>
    </location>
</feature>
<feature type="domain" description="DUF11" evidence="2">
    <location>
        <begin position="1366"/>
        <end position="1492"/>
    </location>
</feature>
<feature type="domain" description="DUF11" evidence="2">
    <location>
        <begin position="1982"/>
        <end position="2093"/>
    </location>
</feature>
<feature type="compositionally biased region" description="Polar residues" evidence="1">
    <location>
        <begin position="587"/>
        <end position="598"/>
    </location>
</feature>
<organism evidence="3 4">
    <name type="scientific">Flavobacterium shii</name>
    <dbReference type="NCBI Taxonomy" id="2987687"/>
    <lineage>
        <taxon>Bacteria</taxon>
        <taxon>Pseudomonadati</taxon>
        <taxon>Bacteroidota</taxon>
        <taxon>Flavobacteriia</taxon>
        <taxon>Flavobacteriales</taxon>
        <taxon>Flavobacteriaceae</taxon>
        <taxon>Flavobacterium</taxon>
    </lineage>
</organism>
<feature type="region of interest" description="Disordered" evidence="1">
    <location>
        <begin position="2315"/>
        <end position="2341"/>
    </location>
</feature>
<feature type="domain" description="DUF11" evidence="2">
    <location>
        <begin position="3158"/>
        <end position="3263"/>
    </location>
</feature>
<feature type="domain" description="DUF11" evidence="2">
    <location>
        <begin position="2103"/>
        <end position="2214"/>
    </location>
</feature>
<feature type="domain" description="DUF11" evidence="2">
    <location>
        <begin position="3561"/>
        <end position="3670"/>
    </location>
</feature>
<feature type="domain" description="DUF11" evidence="2">
    <location>
        <begin position="2487"/>
        <end position="2593"/>
    </location>
</feature>
<dbReference type="Proteomes" id="UP001151079">
    <property type="component" value="Unassembled WGS sequence"/>
</dbReference>